<gene>
    <name evidence="1" type="ORF">CLOACE_09520</name>
</gene>
<protein>
    <submittedName>
        <fullName evidence="1">dUTPase</fullName>
    </submittedName>
</protein>
<dbReference type="AlphaFoldDB" id="A0A1E8EZQ3"/>
<proteinExistence type="predicted"/>
<dbReference type="Gene3D" id="1.10.4010.10">
    <property type="entry name" value="Type II deoxyuridine triphosphatase"/>
    <property type="match status" value="1"/>
</dbReference>
<evidence type="ECO:0000313" key="1">
    <source>
        <dbReference type="EMBL" id="OFI06610.1"/>
    </source>
</evidence>
<accession>A0A1E8EZQ3</accession>
<dbReference type="OrthoDB" id="5506143at2"/>
<dbReference type="SUPFAM" id="SSF101386">
    <property type="entry name" value="all-alpha NTP pyrophosphatases"/>
    <property type="match status" value="1"/>
</dbReference>
<reference evidence="1 2" key="1">
    <citation type="submission" date="2016-06" db="EMBL/GenBank/DDBJ databases">
        <title>Genome sequence of Clostridium acetireducens DSM 10703.</title>
        <authorList>
            <person name="Poehlein A."/>
            <person name="Fluechter S."/>
            <person name="Duerre P."/>
            <person name="Daniel R."/>
        </authorList>
    </citation>
    <scope>NUCLEOTIDE SEQUENCE [LARGE SCALE GENOMIC DNA]</scope>
    <source>
        <strain evidence="1 2">DSM 10703</strain>
    </source>
</reference>
<dbReference type="EMBL" id="LZFO01000010">
    <property type="protein sequence ID" value="OFI06610.1"/>
    <property type="molecule type" value="Genomic_DNA"/>
</dbReference>
<dbReference type="InterPro" id="IPR016947">
    <property type="entry name" value="UCP030140"/>
</dbReference>
<dbReference type="Pfam" id="PF08761">
    <property type="entry name" value="dUTPase_2"/>
    <property type="match status" value="1"/>
</dbReference>
<keyword evidence="2" id="KW-1185">Reference proteome</keyword>
<organism evidence="1 2">
    <name type="scientific">Clostridium acetireducens DSM 10703</name>
    <dbReference type="NCBI Taxonomy" id="1121290"/>
    <lineage>
        <taxon>Bacteria</taxon>
        <taxon>Bacillati</taxon>
        <taxon>Bacillota</taxon>
        <taxon>Clostridia</taxon>
        <taxon>Eubacteriales</taxon>
        <taxon>Clostridiaceae</taxon>
        <taxon>Clostridium</taxon>
    </lineage>
</organism>
<dbReference type="PATRIC" id="fig|1121290.3.peg.956"/>
<dbReference type="STRING" id="1121290.CLAOCE_09520"/>
<dbReference type="CDD" id="cd11527">
    <property type="entry name" value="NTP-PPase_dUTPase"/>
    <property type="match status" value="1"/>
</dbReference>
<dbReference type="Proteomes" id="UP000175744">
    <property type="component" value="Unassembled WGS sequence"/>
</dbReference>
<dbReference type="PIRSF" id="PIRSF030140">
    <property type="entry name" value="UCP030140"/>
    <property type="match status" value="1"/>
</dbReference>
<evidence type="ECO:0000313" key="2">
    <source>
        <dbReference type="Proteomes" id="UP000175744"/>
    </source>
</evidence>
<dbReference type="RefSeq" id="WP_070109894.1">
    <property type="nucleotide sequence ID" value="NZ_LZFO01000010.1"/>
</dbReference>
<comment type="caution">
    <text evidence="1">The sequence shown here is derived from an EMBL/GenBank/DDBJ whole genome shotgun (WGS) entry which is preliminary data.</text>
</comment>
<sequence>MNLKELFVLQKELDNHISKEHNLYNKNLLSKKILALQVELGELANETKCFKFWSNKKPSNKEIILEEYVDCLHFLLSIGLDKSFNDIEVINPKNESTYEMADYFLNLFVDINDFFVCSCKDQYITLFEDFLMLGNHLCFSEEDIKNAYIYRNKINHNRQINVY</sequence>
<dbReference type="InterPro" id="IPR014871">
    <property type="entry name" value="dUTPase/dCTP_pyrophosphatase"/>
</dbReference>
<name>A0A1E8EZQ3_9CLOT</name>